<evidence type="ECO:0000313" key="2">
    <source>
        <dbReference type="Proteomes" id="UP000690515"/>
    </source>
</evidence>
<comment type="caution">
    <text evidence="1">The sequence shown here is derived from an EMBL/GenBank/DDBJ whole genome shotgun (WGS) entry which is preliminary data.</text>
</comment>
<dbReference type="InterPro" id="IPR051698">
    <property type="entry name" value="Transposase_11-like"/>
</dbReference>
<evidence type="ECO:0000313" key="1">
    <source>
        <dbReference type="EMBL" id="MBU2713667.1"/>
    </source>
</evidence>
<proteinExistence type="predicted"/>
<dbReference type="PANTHER" id="PTHR30298">
    <property type="entry name" value="H REPEAT-ASSOCIATED PREDICTED TRANSPOSASE"/>
    <property type="match status" value="1"/>
</dbReference>
<keyword evidence="2" id="KW-1185">Reference proteome</keyword>
<reference evidence="1 2" key="1">
    <citation type="submission" date="2021-04" db="EMBL/GenBank/DDBJ databases">
        <authorList>
            <person name="Pira H."/>
            <person name="Risdian C."/>
            <person name="Wink J."/>
        </authorList>
    </citation>
    <scope>NUCLEOTIDE SEQUENCE [LARGE SCALE GENOMIC DNA]</scope>
    <source>
        <strain evidence="1 2">WH53</strain>
    </source>
</reference>
<dbReference type="NCBIfam" id="NF033564">
    <property type="entry name" value="transpos_ISAs1"/>
    <property type="match status" value="1"/>
</dbReference>
<protein>
    <submittedName>
        <fullName evidence="1">ISAs1 family transposase</fullName>
    </submittedName>
</protein>
<gene>
    <name evidence="1" type="ORF">KCG35_21640</name>
</gene>
<sequence length="117" mass="13893">MGCHKAIAEKIREKEAHYLLAVKNNQPRLYSAIHELLHSKKAKSYQRPAIDFYSSEKEQHGRHEIRRCWVYNTAAKLPIATEWMDLAAVIRIETERTLQGKKTREQRYYISKYLMDT</sequence>
<dbReference type="PANTHER" id="PTHR30298:SF0">
    <property type="entry name" value="PROTEIN YBFL-RELATED"/>
    <property type="match status" value="1"/>
</dbReference>
<accession>A0ABS5ZKV1</accession>
<dbReference type="EMBL" id="JAGSOY010000094">
    <property type="protein sequence ID" value="MBU2713667.1"/>
    <property type="molecule type" value="Genomic_DNA"/>
</dbReference>
<dbReference type="Proteomes" id="UP000690515">
    <property type="component" value="Unassembled WGS sequence"/>
</dbReference>
<organism evidence="1 2">
    <name type="scientific">Zooshikella harenae</name>
    <dbReference type="NCBI Taxonomy" id="2827238"/>
    <lineage>
        <taxon>Bacteria</taxon>
        <taxon>Pseudomonadati</taxon>
        <taxon>Pseudomonadota</taxon>
        <taxon>Gammaproteobacteria</taxon>
        <taxon>Oceanospirillales</taxon>
        <taxon>Zooshikellaceae</taxon>
        <taxon>Zooshikella</taxon>
    </lineage>
</organism>
<name>A0ABS5ZKV1_9GAMM</name>
<dbReference type="InterPro" id="IPR047647">
    <property type="entry name" value="ISAs1_transpos"/>
</dbReference>